<comment type="pathway">
    <text evidence="2">Protein modification; protein glycosylation.</text>
</comment>
<evidence type="ECO:0000256" key="11">
    <source>
        <dbReference type="ARBA" id="ARBA00023136"/>
    </source>
</evidence>
<evidence type="ECO:0000256" key="1">
    <source>
        <dbReference type="ARBA" id="ARBA00004606"/>
    </source>
</evidence>
<dbReference type="EMBL" id="ML978233">
    <property type="protein sequence ID" value="KAF2027000.1"/>
    <property type="molecule type" value="Genomic_DNA"/>
</dbReference>
<evidence type="ECO:0000313" key="14">
    <source>
        <dbReference type="Proteomes" id="UP000799777"/>
    </source>
</evidence>
<evidence type="ECO:0000256" key="3">
    <source>
        <dbReference type="ARBA" id="ARBA00006462"/>
    </source>
</evidence>
<gene>
    <name evidence="13" type="ORF">EK21DRAFT_115242</name>
</gene>
<evidence type="ECO:0000256" key="4">
    <source>
        <dbReference type="ARBA" id="ARBA00012557"/>
    </source>
</evidence>
<comment type="similarity">
    <text evidence="3">Belongs to the glycosyltransferase 31 family. Beta3-Gal-T subfamily.</text>
</comment>
<keyword evidence="14" id="KW-1185">Reference proteome</keyword>
<keyword evidence="5" id="KW-0328">Glycosyltransferase</keyword>
<keyword evidence="10" id="KW-1133">Transmembrane helix</keyword>
<evidence type="ECO:0000256" key="10">
    <source>
        <dbReference type="ARBA" id="ARBA00022989"/>
    </source>
</evidence>
<dbReference type="GO" id="GO:0016263">
    <property type="term" value="F:glycoprotein-N-acetylgalactosamine 3-beta-galactosyltransferase activity"/>
    <property type="evidence" value="ECO:0007669"/>
    <property type="project" value="UniProtKB-EC"/>
</dbReference>
<dbReference type="FunFam" id="3.90.550.50:FF:000039">
    <property type="entry name" value="WGS project CABT00000000 data, contig 2.9"/>
    <property type="match status" value="1"/>
</dbReference>
<dbReference type="Gene3D" id="3.50.4.10">
    <property type="entry name" value="Hepatocyte Growth Factor"/>
    <property type="match status" value="1"/>
</dbReference>
<dbReference type="PANTHER" id="PTHR23033:SF43">
    <property type="entry name" value="APPLE DOMAIN-CONTAINING PROTEIN"/>
    <property type="match status" value="1"/>
</dbReference>
<organism evidence="13 14">
    <name type="scientific">Setomelanomma holmii</name>
    <dbReference type="NCBI Taxonomy" id="210430"/>
    <lineage>
        <taxon>Eukaryota</taxon>
        <taxon>Fungi</taxon>
        <taxon>Dikarya</taxon>
        <taxon>Ascomycota</taxon>
        <taxon>Pezizomycotina</taxon>
        <taxon>Dothideomycetes</taxon>
        <taxon>Pleosporomycetidae</taxon>
        <taxon>Pleosporales</taxon>
        <taxon>Pleosporineae</taxon>
        <taxon>Phaeosphaeriaceae</taxon>
        <taxon>Setomelanomma</taxon>
    </lineage>
</organism>
<accession>A0A9P4LJ95</accession>
<keyword evidence="11" id="KW-0472">Membrane</keyword>
<evidence type="ECO:0000256" key="7">
    <source>
        <dbReference type="ARBA" id="ARBA00022692"/>
    </source>
</evidence>
<dbReference type="GO" id="GO:0016020">
    <property type="term" value="C:membrane"/>
    <property type="evidence" value="ECO:0007669"/>
    <property type="project" value="UniProtKB-SubCell"/>
</dbReference>
<keyword evidence="7" id="KW-0812">Transmembrane</keyword>
<evidence type="ECO:0000259" key="12">
    <source>
        <dbReference type="Pfam" id="PF02434"/>
    </source>
</evidence>
<dbReference type="EC" id="2.4.1.122" evidence="4"/>
<evidence type="ECO:0000256" key="5">
    <source>
        <dbReference type="ARBA" id="ARBA00022676"/>
    </source>
</evidence>
<dbReference type="Pfam" id="PF02434">
    <property type="entry name" value="Fringe"/>
    <property type="match status" value="1"/>
</dbReference>
<keyword evidence="9" id="KW-0735">Signal-anchor</keyword>
<dbReference type="InterPro" id="IPR003378">
    <property type="entry name" value="Fringe-like_glycosylTrfase"/>
</dbReference>
<evidence type="ECO:0000256" key="8">
    <source>
        <dbReference type="ARBA" id="ARBA00022741"/>
    </source>
</evidence>
<protein>
    <recommendedName>
        <fullName evidence="4">N-acetylgalactosaminide beta-1,3-galactosyltransferase</fullName>
        <ecNumber evidence="4">2.4.1.122</ecNumber>
    </recommendedName>
</protein>
<evidence type="ECO:0000256" key="9">
    <source>
        <dbReference type="ARBA" id="ARBA00022968"/>
    </source>
</evidence>
<evidence type="ECO:0000313" key="13">
    <source>
        <dbReference type="EMBL" id="KAF2027000.1"/>
    </source>
</evidence>
<comment type="caution">
    <text evidence="13">The sequence shown here is derived from an EMBL/GenBank/DDBJ whole genome shotgun (WGS) entry which is preliminary data.</text>
</comment>
<keyword evidence="8" id="KW-0547">Nucleotide-binding</keyword>
<evidence type="ECO:0000256" key="6">
    <source>
        <dbReference type="ARBA" id="ARBA00022679"/>
    </source>
</evidence>
<evidence type="ECO:0000256" key="2">
    <source>
        <dbReference type="ARBA" id="ARBA00004922"/>
    </source>
</evidence>
<dbReference type="InterPro" id="IPR026050">
    <property type="entry name" value="C1GALT1/C1GALT1_chp1"/>
</dbReference>
<dbReference type="Proteomes" id="UP000799777">
    <property type="component" value="Unassembled WGS sequence"/>
</dbReference>
<dbReference type="Gene3D" id="3.90.550.50">
    <property type="match status" value="1"/>
</dbReference>
<sequence length="446" mass="51534">MMVRLTPLRLLCAVLLCAVLFFTSWIPSLFRGGRRGYDILPEWPSPPSSAGPAPKLRFGEECSPFTAGVMDDVTIVLKIGAAEAEKGLPMYLNRLGRCKQDLLIFSDKKDTYNGFDIHDALGHLRPEYKFNNHDFDVYDRIQNDNITEGKTDEGWRLDKYKFLPMMEWTSYYRPDSKWFVFIELDTYVNYDNLYRFLTNFNPKSAHYFGSPVWPKKKAPFAHGGSGYVLSHGALKKIMAFGRMFGENKHFPGTHFFGQDVKKECCGDEVLGQVLRKSGVPLRGYWPIFNGETPRSVRFDEEQWCEAVITMHHMHDLDFTELMKWEEARKHPNRPLMFEELFALIEPSLQETASDWSNMSEDVLYNKGSGPTKSFEKCHKACLKDSSCVQFEYTGKECRLNRSIRLGYAHAPEGERKWTSHWMKTRIEAFKKAQSPCQGARFVHSNP</sequence>
<name>A0A9P4LJ95_9PLEO</name>
<dbReference type="GO" id="GO:0000166">
    <property type="term" value="F:nucleotide binding"/>
    <property type="evidence" value="ECO:0007669"/>
    <property type="project" value="UniProtKB-KW"/>
</dbReference>
<reference evidence="13" key="1">
    <citation type="journal article" date="2020" name="Stud. Mycol.">
        <title>101 Dothideomycetes genomes: a test case for predicting lifestyles and emergence of pathogens.</title>
        <authorList>
            <person name="Haridas S."/>
            <person name="Albert R."/>
            <person name="Binder M."/>
            <person name="Bloem J."/>
            <person name="Labutti K."/>
            <person name="Salamov A."/>
            <person name="Andreopoulos B."/>
            <person name="Baker S."/>
            <person name="Barry K."/>
            <person name="Bills G."/>
            <person name="Bluhm B."/>
            <person name="Cannon C."/>
            <person name="Castanera R."/>
            <person name="Culley D."/>
            <person name="Daum C."/>
            <person name="Ezra D."/>
            <person name="Gonzalez J."/>
            <person name="Henrissat B."/>
            <person name="Kuo A."/>
            <person name="Liang C."/>
            <person name="Lipzen A."/>
            <person name="Lutzoni F."/>
            <person name="Magnuson J."/>
            <person name="Mondo S."/>
            <person name="Nolan M."/>
            <person name="Ohm R."/>
            <person name="Pangilinan J."/>
            <person name="Park H.-J."/>
            <person name="Ramirez L."/>
            <person name="Alfaro M."/>
            <person name="Sun H."/>
            <person name="Tritt A."/>
            <person name="Yoshinaga Y."/>
            <person name="Zwiers L.-H."/>
            <person name="Turgeon B."/>
            <person name="Goodwin S."/>
            <person name="Spatafora J."/>
            <person name="Crous P."/>
            <person name="Grigoriev I."/>
        </authorList>
    </citation>
    <scope>NUCLEOTIDE SEQUENCE</scope>
    <source>
        <strain evidence="13">CBS 110217</strain>
    </source>
</reference>
<dbReference type="OrthoDB" id="414175at2759"/>
<proteinExistence type="inferred from homology"/>
<dbReference type="PANTHER" id="PTHR23033">
    <property type="entry name" value="BETA1,3-GALACTOSYLTRANSFERASE"/>
    <property type="match status" value="1"/>
</dbReference>
<keyword evidence="6" id="KW-0808">Transferase</keyword>
<comment type="subcellular location">
    <subcellularLocation>
        <location evidence="1">Membrane</location>
        <topology evidence="1">Single-pass type II membrane protein</topology>
    </subcellularLocation>
</comment>
<feature type="domain" description="Fringe-like glycosyltransferase" evidence="12">
    <location>
        <begin position="140"/>
        <end position="238"/>
    </location>
</feature>
<dbReference type="AlphaFoldDB" id="A0A9P4LJ95"/>